<feature type="region of interest" description="Disordered" evidence="2">
    <location>
        <begin position="205"/>
        <end position="337"/>
    </location>
</feature>
<evidence type="ECO:0000256" key="1">
    <source>
        <dbReference type="SAM" id="Coils"/>
    </source>
</evidence>
<evidence type="ECO:0000259" key="3">
    <source>
        <dbReference type="Pfam" id="PF23379"/>
    </source>
</evidence>
<feature type="compositionally biased region" description="Gly residues" evidence="2">
    <location>
        <begin position="220"/>
        <end position="232"/>
    </location>
</feature>
<evidence type="ECO:0000313" key="4">
    <source>
        <dbReference type="EMBL" id="UPV75095.1"/>
    </source>
</evidence>
<feature type="compositionally biased region" description="Gly residues" evidence="2">
    <location>
        <begin position="275"/>
        <end position="301"/>
    </location>
</feature>
<dbReference type="Pfam" id="PF23379">
    <property type="entry name" value="DUF7096"/>
    <property type="match status" value="1"/>
</dbReference>
<dbReference type="AlphaFoldDB" id="A0A8U0HVF2"/>
<feature type="compositionally biased region" description="Low complexity" evidence="2">
    <location>
        <begin position="233"/>
        <end position="244"/>
    </location>
</feature>
<feature type="compositionally biased region" description="Low complexity" evidence="2">
    <location>
        <begin position="263"/>
        <end position="274"/>
    </location>
</feature>
<dbReference type="GeneID" id="72184186"/>
<organism evidence="4 5">
    <name type="scientific">Halorussus limi</name>
    <dbReference type="NCBI Taxonomy" id="2938695"/>
    <lineage>
        <taxon>Archaea</taxon>
        <taxon>Methanobacteriati</taxon>
        <taxon>Methanobacteriota</taxon>
        <taxon>Stenosarchaea group</taxon>
        <taxon>Halobacteria</taxon>
        <taxon>Halobacteriales</taxon>
        <taxon>Haladaptataceae</taxon>
        <taxon>Halorussus</taxon>
    </lineage>
</organism>
<dbReference type="InterPro" id="IPR055522">
    <property type="entry name" value="DUF7096"/>
</dbReference>
<dbReference type="KEGG" id="halx:M0R89_03265"/>
<dbReference type="PANTHER" id="PTHR40903">
    <property type="entry name" value="GLYCINE-RICH CELL WALL STRUCTURAL PROTEIN 1-LIKE"/>
    <property type="match status" value="1"/>
</dbReference>
<proteinExistence type="predicted"/>
<accession>A0A8U0HVF2</accession>
<evidence type="ECO:0000313" key="5">
    <source>
        <dbReference type="Proteomes" id="UP000830729"/>
    </source>
</evidence>
<name>A0A8U0HVF2_9EURY</name>
<keyword evidence="1" id="KW-0175">Coiled coil</keyword>
<feature type="coiled-coil region" evidence="1">
    <location>
        <begin position="109"/>
        <end position="178"/>
    </location>
</feature>
<feature type="compositionally biased region" description="Gly residues" evidence="2">
    <location>
        <begin position="245"/>
        <end position="262"/>
    </location>
</feature>
<feature type="compositionally biased region" description="Low complexity" evidence="2">
    <location>
        <begin position="302"/>
        <end position="313"/>
    </location>
</feature>
<dbReference type="EMBL" id="CP096659">
    <property type="protein sequence ID" value="UPV75095.1"/>
    <property type="molecule type" value="Genomic_DNA"/>
</dbReference>
<sequence length="356" mass="34473">MSPYRAVLLALFVVGGALSAAPVGATVHDGGEATPEIAAPTGDRVGLADARPIPAVSDASTANNSTDNSSLGTDISSFMQSSAAEVDGAVETGMWSAAFNSTENRSVRVELVEKRTAELRKRLAQLRERRRELVAQREAGNLSETAYKAKVSRLLGEINSLQSAIDTTTKRAAEANANVEALGGLRTQAKNLTGPEIAAVAQNVTGVGDGRRGPPNGVGASAGNGNGVGAGNGSAAANGTTPGNGNPGNGNGAAGDGNGVGNGIADAGNETGADNGTGVGNGNGLGSGTGNGTGAGNGNGTAVGNATTNGTRGPPSDASGAAITRGSQGDPATASSGIVGRVSTAFVPGVGAFGAV</sequence>
<dbReference type="Proteomes" id="UP000830729">
    <property type="component" value="Chromosome"/>
</dbReference>
<evidence type="ECO:0000256" key="2">
    <source>
        <dbReference type="SAM" id="MobiDB-lite"/>
    </source>
</evidence>
<reference evidence="4 5" key="1">
    <citation type="submission" date="2022-04" db="EMBL/GenBank/DDBJ databases">
        <title>Diverse halophilic archaea isolated from saline environments.</title>
        <authorList>
            <person name="Cui H.-L."/>
        </authorList>
    </citation>
    <scope>NUCLEOTIDE SEQUENCE [LARGE SCALE GENOMIC DNA]</scope>
    <source>
        <strain evidence="4 5">XZYJT49</strain>
    </source>
</reference>
<keyword evidence="5" id="KW-1185">Reference proteome</keyword>
<feature type="domain" description="DUF7096" evidence="3">
    <location>
        <begin position="1"/>
        <end position="206"/>
    </location>
</feature>
<dbReference type="RefSeq" id="WP_248651138.1">
    <property type="nucleotide sequence ID" value="NZ_CP096659.1"/>
</dbReference>
<gene>
    <name evidence="4" type="ORF">M0R89_03265</name>
</gene>
<dbReference type="PANTHER" id="PTHR40903:SF1">
    <property type="entry name" value="HYPHALLY REGULATED CELL WALL PROTEIN 3"/>
    <property type="match status" value="1"/>
</dbReference>
<protein>
    <recommendedName>
        <fullName evidence="3">DUF7096 domain-containing protein</fullName>
    </recommendedName>
</protein>